<dbReference type="Proteomes" id="UP001516662">
    <property type="component" value="Unassembled WGS sequence"/>
</dbReference>
<reference evidence="2 3" key="1">
    <citation type="submission" date="2020-10" db="EMBL/GenBank/DDBJ databases">
        <title>Bacillus sp. HD4P25, an endophyte from a halophyte.</title>
        <authorList>
            <person name="Sun J.-Q."/>
        </authorList>
    </citation>
    <scope>NUCLEOTIDE SEQUENCE [LARGE SCALE GENOMIC DNA]</scope>
    <source>
        <strain evidence="2 3">YIM 93174</strain>
    </source>
</reference>
<feature type="compositionally biased region" description="Pro residues" evidence="1">
    <location>
        <begin position="43"/>
        <end position="52"/>
    </location>
</feature>
<keyword evidence="3" id="KW-1185">Reference proteome</keyword>
<evidence type="ECO:0000313" key="3">
    <source>
        <dbReference type="Proteomes" id="UP001516662"/>
    </source>
</evidence>
<protein>
    <recommendedName>
        <fullName evidence="4">Transporter</fullName>
    </recommendedName>
</protein>
<feature type="compositionally biased region" description="Low complexity" evidence="1">
    <location>
        <begin position="29"/>
        <end position="42"/>
    </location>
</feature>
<dbReference type="EMBL" id="JADCLJ010000025">
    <property type="protein sequence ID" value="MBE4910545.1"/>
    <property type="molecule type" value="Genomic_DNA"/>
</dbReference>
<name>A0ABR9QPW3_9BACI</name>
<gene>
    <name evidence="2" type="ORF">IMZ08_21130</name>
</gene>
<sequence>MYDDRFFSPFPPGGPMGPPSGPPSGIPSGGLPFTSPGQSQAGGPPPGPPPAGVPIQQQASAFAVDPGSIRGCLFRYTYLWLTNGQQFWFYPTFVGRRSVSGWRWTGFMWVYFGTDLRRVRSFTCV</sequence>
<feature type="compositionally biased region" description="Pro residues" evidence="1">
    <location>
        <begin position="9"/>
        <end position="25"/>
    </location>
</feature>
<proteinExistence type="predicted"/>
<accession>A0ABR9QPW3</accession>
<evidence type="ECO:0000256" key="1">
    <source>
        <dbReference type="SAM" id="MobiDB-lite"/>
    </source>
</evidence>
<comment type="caution">
    <text evidence="2">The sequence shown here is derived from an EMBL/GenBank/DDBJ whole genome shotgun (WGS) entry which is preliminary data.</text>
</comment>
<evidence type="ECO:0008006" key="4">
    <source>
        <dbReference type="Google" id="ProtNLM"/>
    </source>
</evidence>
<evidence type="ECO:0000313" key="2">
    <source>
        <dbReference type="EMBL" id="MBE4910545.1"/>
    </source>
</evidence>
<organism evidence="2 3">
    <name type="scientific">Litchfieldia luteola</name>
    <dbReference type="NCBI Taxonomy" id="682179"/>
    <lineage>
        <taxon>Bacteria</taxon>
        <taxon>Bacillati</taxon>
        <taxon>Bacillota</taxon>
        <taxon>Bacilli</taxon>
        <taxon>Bacillales</taxon>
        <taxon>Bacillaceae</taxon>
        <taxon>Litchfieldia</taxon>
    </lineage>
</organism>
<feature type="region of interest" description="Disordered" evidence="1">
    <location>
        <begin position="1"/>
        <end position="56"/>
    </location>
</feature>